<dbReference type="PROSITE" id="PS51318">
    <property type="entry name" value="TAT"/>
    <property type="match status" value="1"/>
</dbReference>
<protein>
    <submittedName>
        <fullName evidence="9">Twin-arginine translocation signal domain-containing protein</fullName>
    </submittedName>
</protein>
<comment type="similarity">
    <text evidence="2">Belongs to the carotenoid oxygenase family.</text>
</comment>
<evidence type="ECO:0000256" key="3">
    <source>
        <dbReference type="ARBA" id="ARBA00011771"/>
    </source>
</evidence>
<evidence type="ECO:0000256" key="6">
    <source>
        <dbReference type="ARBA" id="ARBA00023004"/>
    </source>
</evidence>
<reference evidence="9 10" key="1">
    <citation type="submission" date="2019-09" db="EMBL/GenBank/DDBJ databases">
        <title>Geobacter sp. Red96, a novel strain isolated from paddy soil.</title>
        <authorList>
            <person name="Xu Z."/>
            <person name="Masuda Y."/>
            <person name="Itoh H."/>
            <person name="Senoo K."/>
        </authorList>
    </citation>
    <scope>NUCLEOTIDE SEQUENCE [LARGE SCALE GENOMIC DNA]</scope>
    <source>
        <strain evidence="9 10">Red96</strain>
    </source>
</reference>
<name>A0A7J4ZMJ2_9BACT</name>
<gene>
    <name evidence="9" type="ORF">F6V25_15310</name>
</gene>
<comment type="subcellular location">
    <subcellularLocation>
        <location evidence="1">Cell envelope</location>
    </subcellularLocation>
</comment>
<dbReference type="PANTHER" id="PTHR10543">
    <property type="entry name" value="BETA-CAROTENE DIOXYGENASE"/>
    <property type="match status" value="1"/>
</dbReference>
<evidence type="ECO:0000256" key="7">
    <source>
        <dbReference type="ARBA" id="ARBA00023014"/>
    </source>
</evidence>
<evidence type="ECO:0000256" key="1">
    <source>
        <dbReference type="ARBA" id="ARBA00004196"/>
    </source>
</evidence>
<comment type="cofactor">
    <cofactor evidence="8">
        <name>Fe(2+)</name>
        <dbReference type="ChEBI" id="CHEBI:29033"/>
    </cofactor>
    <text evidence="8">Binds 1 Fe(2+) ion per subunit.</text>
</comment>
<keyword evidence="5" id="KW-0560">Oxidoreductase</keyword>
<comment type="subunit">
    <text evidence="3">Heterodimer of a large and a small subunit.</text>
</comment>
<dbReference type="AlphaFoldDB" id="A0A7J4ZMJ2"/>
<evidence type="ECO:0000256" key="5">
    <source>
        <dbReference type="ARBA" id="ARBA00023002"/>
    </source>
</evidence>
<dbReference type="PANTHER" id="PTHR10543:SF89">
    <property type="entry name" value="CAROTENOID 9,10(9',10')-CLEAVAGE DIOXYGENASE 1"/>
    <property type="match status" value="1"/>
</dbReference>
<dbReference type="PROSITE" id="PS51257">
    <property type="entry name" value="PROKAR_LIPOPROTEIN"/>
    <property type="match status" value="1"/>
</dbReference>
<dbReference type="Proteomes" id="UP000420562">
    <property type="component" value="Unassembled WGS sequence"/>
</dbReference>
<dbReference type="InterPro" id="IPR019546">
    <property type="entry name" value="TAT_signal_bac_arc"/>
</dbReference>
<evidence type="ECO:0000256" key="2">
    <source>
        <dbReference type="ARBA" id="ARBA00006787"/>
    </source>
</evidence>
<feature type="binding site" evidence="8">
    <location>
        <position position="252"/>
    </location>
    <ligand>
        <name>Fe cation</name>
        <dbReference type="ChEBI" id="CHEBI:24875"/>
        <note>catalytic</note>
    </ligand>
</feature>
<dbReference type="GO" id="GO:0030313">
    <property type="term" value="C:cell envelope"/>
    <property type="evidence" value="ECO:0007669"/>
    <property type="project" value="UniProtKB-SubCell"/>
</dbReference>
<keyword evidence="7" id="KW-0411">Iron-sulfur</keyword>
<comment type="caution">
    <text evidence="9">The sequence shown here is derived from an EMBL/GenBank/DDBJ whole genome shotgun (WGS) entry which is preliminary data.</text>
</comment>
<dbReference type="GO" id="GO:0046872">
    <property type="term" value="F:metal ion binding"/>
    <property type="evidence" value="ECO:0007669"/>
    <property type="project" value="UniProtKB-KW"/>
</dbReference>
<dbReference type="EMBL" id="VZQZ01000011">
    <property type="protein sequence ID" value="KAB0663798.1"/>
    <property type="molecule type" value="Genomic_DNA"/>
</dbReference>
<organism evidence="9 10">
    <name type="scientific">Oryzomonas japonica</name>
    <dbReference type="NCBI Taxonomy" id="2603858"/>
    <lineage>
        <taxon>Bacteria</taxon>
        <taxon>Pseudomonadati</taxon>
        <taxon>Thermodesulfobacteriota</taxon>
        <taxon>Desulfuromonadia</taxon>
        <taxon>Geobacterales</taxon>
        <taxon>Geobacteraceae</taxon>
        <taxon>Oryzomonas</taxon>
    </lineage>
</organism>
<feature type="binding site" evidence="8">
    <location>
        <position position="501"/>
    </location>
    <ligand>
        <name>Fe cation</name>
        <dbReference type="ChEBI" id="CHEBI:24875"/>
        <note>catalytic</note>
    </ligand>
</feature>
<keyword evidence="10" id="KW-1185">Reference proteome</keyword>
<dbReference type="InterPro" id="IPR006311">
    <property type="entry name" value="TAT_signal"/>
</dbReference>
<dbReference type="GO" id="GO:0051536">
    <property type="term" value="F:iron-sulfur cluster binding"/>
    <property type="evidence" value="ECO:0007669"/>
    <property type="project" value="UniProtKB-KW"/>
</dbReference>
<dbReference type="GO" id="GO:0010436">
    <property type="term" value="F:carotenoid dioxygenase activity"/>
    <property type="evidence" value="ECO:0007669"/>
    <property type="project" value="TreeGrafter"/>
</dbReference>
<keyword evidence="6 8" id="KW-0408">Iron</keyword>
<feature type="binding site" evidence="8">
    <location>
        <position position="203"/>
    </location>
    <ligand>
        <name>Fe cation</name>
        <dbReference type="ChEBI" id="CHEBI:24875"/>
        <note>catalytic</note>
    </ligand>
</feature>
<sequence>MNRRDFLKTAALSATGLATGGCAASLPLRLDSGLVASLNRLPYHGLAESLPIKQDYEARIVGRIPDDLRGALYRNGPGLFERAGLRKRTILDGDGLIQHFRFHENGVHYRSRFVQTDKYKAEAAAGRFIHPSWSTQAPGGWPANFWVTEGLKSQAGITIYLVNGKLYAFDESSYPYALDPATLETIGETSLGVPPEDTIYSAHSKIDPLTGEWMHFGVRYGATPVLHITVFLRDGRLNYHRALAMPRFVYIHDWFASSRYLIISLQPVEIDFWPALLGFRSISDSLRWRPEKGNLILVIPRDPAQAPFQLEAPACFMWHSINASDDRVGIIADFIGYDNPDHFVGKDPVISAVMQGREGEHRYPGLLRRYRIDIARKRLTMEPLSPGSFEWPRIDPRRLCHTYGHAWMAEASTGAFFWTGLARLSILTGRIDRIDFGAGTFCSEPMFVPRPGALPEEGWVLSECYDGGTGRSFLALLDAEHIQDGPLACIHLRHHVPFSYHGWWQAA</sequence>
<evidence type="ECO:0000313" key="9">
    <source>
        <dbReference type="EMBL" id="KAB0663798.1"/>
    </source>
</evidence>
<evidence type="ECO:0000256" key="8">
    <source>
        <dbReference type="PIRSR" id="PIRSR604294-1"/>
    </source>
</evidence>
<feature type="binding site" evidence="8">
    <location>
        <position position="319"/>
    </location>
    <ligand>
        <name>Fe cation</name>
        <dbReference type="ChEBI" id="CHEBI:24875"/>
        <note>catalytic</note>
    </ligand>
</feature>
<dbReference type="GO" id="GO:0016121">
    <property type="term" value="P:carotene catabolic process"/>
    <property type="evidence" value="ECO:0007669"/>
    <property type="project" value="TreeGrafter"/>
</dbReference>
<proteinExistence type="inferred from homology"/>
<accession>A0A7J4ZMJ2</accession>
<evidence type="ECO:0000313" key="10">
    <source>
        <dbReference type="Proteomes" id="UP000420562"/>
    </source>
</evidence>
<evidence type="ECO:0000256" key="4">
    <source>
        <dbReference type="ARBA" id="ARBA00022723"/>
    </source>
</evidence>
<dbReference type="RefSeq" id="WP_151129493.1">
    <property type="nucleotide sequence ID" value="NZ_VZQZ01000011.1"/>
</dbReference>
<dbReference type="InterPro" id="IPR004294">
    <property type="entry name" value="Carotenoid_Oase"/>
</dbReference>
<keyword evidence="4 8" id="KW-0479">Metal-binding</keyword>
<dbReference type="NCBIfam" id="TIGR01409">
    <property type="entry name" value="TAT_signal_seq"/>
    <property type="match status" value="1"/>
</dbReference>
<dbReference type="Pfam" id="PF03055">
    <property type="entry name" value="RPE65"/>
    <property type="match status" value="1"/>
</dbReference>